<comment type="caution">
    <text evidence="3">The sequence shown here is derived from an EMBL/GenBank/DDBJ whole genome shotgun (WGS) entry which is preliminary data.</text>
</comment>
<dbReference type="EMBL" id="PVWQ01000014">
    <property type="protein sequence ID" value="RDW64338.1"/>
    <property type="molecule type" value="Genomic_DNA"/>
</dbReference>
<keyword evidence="4" id="KW-1185">Reference proteome</keyword>
<protein>
    <recommendedName>
        <fullName evidence="2">DUF7730 domain-containing protein</fullName>
    </recommendedName>
</protein>
<dbReference type="Pfam" id="PF24864">
    <property type="entry name" value="DUF7730"/>
    <property type="match status" value="1"/>
</dbReference>
<dbReference type="STRING" id="1810919.A0A3D8QRP4"/>
<name>A0A3D8QRP4_9EURO</name>
<feature type="compositionally biased region" description="Pro residues" evidence="1">
    <location>
        <begin position="22"/>
        <end position="34"/>
    </location>
</feature>
<evidence type="ECO:0000313" key="4">
    <source>
        <dbReference type="Proteomes" id="UP000256690"/>
    </source>
</evidence>
<evidence type="ECO:0000313" key="3">
    <source>
        <dbReference type="EMBL" id="RDW64338.1"/>
    </source>
</evidence>
<dbReference type="PANTHER" id="PTHR38790">
    <property type="entry name" value="2EXR DOMAIN-CONTAINING PROTEIN-RELATED"/>
    <property type="match status" value="1"/>
</dbReference>
<proteinExistence type="predicted"/>
<sequence length="293" mass="34152">MSRKRKRTGHGWTIRKKKTVIPPEPPLPPSPPEPTTRSTHPHPQAQSLFFRLPAELRDQIYTDIFTWPERTHIAWVGGRGRGRKFRSFLCKVPEAKQLERTARGELCKWCTIDHFKCSTRKKYSGEVKVAPLPDEKAGVRVGAMLRCCRRVYNETIHTLYSRNTFYVENPRTLLEMSTRMPQPHLRLIPSLTLESPRFHRDYFDWDDERNMARWKAVVDALGKFEGLVELCIIVRRRYEYAHLLDLILKPVRAAEDAGAFAVAPRLILKGTDLYGFGELCSRHVDLEYPWEVI</sequence>
<gene>
    <name evidence="3" type="ORF">DSM5745_09749</name>
</gene>
<evidence type="ECO:0000256" key="1">
    <source>
        <dbReference type="SAM" id="MobiDB-lite"/>
    </source>
</evidence>
<dbReference type="AlphaFoldDB" id="A0A3D8QRP4"/>
<reference evidence="3 4" key="1">
    <citation type="journal article" date="2018" name="IMA Fungus">
        <title>IMA Genome-F 9: Draft genome sequence of Annulohypoxylon stygium, Aspergillus mulundensis, Berkeleyomyces basicola (syn. Thielaviopsis basicola), Ceratocystis smalleyi, two Cercospora beticola strains, Coleophoma cylindrospora, Fusarium fracticaudum, Phialophora cf. hyalina, and Morchella septimelata.</title>
        <authorList>
            <person name="Wingfield B.D."/>
            <person name="Bills G.F."/>
            <person name="Dong Y."/>
            <person name="Huang W."/>
            <person name="Nel W.J."/>
            <person name="Swalarsk-Parry B.S."/>
            <person name="Vaghefi N."/>
            <person name="Wilken P.M."/>
            <person name="An Z."/>
            <person name="de Beer Z.W."/>
            <person name="De Vos L."/>
            <person name="Chen L."/>
            <person name="Duong T.A."/>
            <person name="Gao Y."/>
            <person name="Hammerbacher A."/>
            <person name="Kikkert J.R."/>
            <person name="Li Y."/>
            <person name="Li H."/>
            <person name="Li K."/>
            <person name="Li Q."/>
            <person name="Liu X."/>
            <person name="Ma X."/>
            <person name="Naidoo K."/>
            <person name="Pethybridge S.J."/>
            <person name="Sun J."/>
            <person name="Steenkamp E.T."/>
            <person name="van der Nest M.A."/>
            <person name="van Wyk S."/>
            <person name="Wingfield M.J."/>
            <person name="Xiong C."/>
            <person name="Yue Q."/>
            <person name="Zhang X."/>
        </authorList>
    </citation>
    <scope>NUCLEOTIDE SEQUENCE [LARGE SCALE GENOMIC DNA]</scope>
    <source>
        <strain evidence="3 4">DSM 5745</strain>
    </source>
</reference>
<dbReference type="InterPro" id="IPR056632">
    <property type="entry name" value="DUF7730"/>
</dbReference>
<dbReference type="Proteomes" id="UP000256690">
    <property type="component" value="Unassembled WGS sequence"/>
</dbReference>
<accession>A0A3D8QRP4</accession>
<feature type="compositionally biased region" description="Basic residues" evidence="1">
    <location>
        <begin position="1"/>
        <end position="19"/>
    </location>
</feature>
<dbReference type="RefSeq" id="XP_026599497.1">
    <property type="nucleotide sequence ID" value="XM_026751765.1"/>
</dbReference>
<dbReference type="OrthoDB" id="4757095at2759"/>
<evidence type="ECO:0000259" key="2">
    <source>
        <dbReference type="Pfam" id="PF24864"/>
    </source>
</evidence>
<feature type="domain" description="DUF7730" evidence="2">
    <location>
        <begin position="42"/>
        <end position="262"/>
    </location>
</feature>
<dbReference type="GeneID" id="38120119"/>
<feature type="region of interest" description="Disordered" evidence="1">
    <location>
        <begin position="1"/>
        <end position="43"/>
    </location>
</feature>
<organism evidence="3 4">
    <name type="scientific">Aspergillus mulundensis</name>
    <dbReference type="NCBI Taxonomy" id="1810919"/>
    <lineage>
        <taxon>Eukaryota</taxon>
        <taxon>Fungi</taxon>
        <taxon>Dikarya</taxon>
        <taxon>Ascomycota</taxon>
        <taxon>Pezizomycotina</taxon>
        <taxon>Eurotiomycetes</taxon>
        <taxon>Eurotiomycetidae</taxon>
        <taxon>Eurotiales</taxon>
        <taxon>Aspergillaceae</taxon>
        <taxon>Aspergillus</taxon>
        <taxon>Aspergillus subgen. Nidulantes</taxon>
    </lineage>
</organism>